<dbReference type="Gene3D" id="3.30.2310.20">
    <property type="entry name" value="RelE-like"/>
    <property type="match status" value="1"/>
</dbReference>
<dbReference type="InterPro" id="IPR007712">
    <property type="entry name" value="RelE/ParE_toxin"/>
</dbReference>
<evidence type="ECO:0000313" key="4">
    <source>
        <dbReference type="Proteomes" id="UP000264702"/>
    </source>
</evidence>
<dbReference type="PANTHER" id="PTHR33755:SF7">
    <property type="entry name" value="TOXIN MODULE OF TOXIN-ANTITOXIN SYSTEM RELE_STBE FAMILY"/>
    <property type="match status" value="1"/>
</dbReference>
<dbReference type="RefSeq" id="WP_117298046.1">
    <property type="nucleotide sequence ID" value="NZ_QVQT02000002.1"/>
</dbReference>
<evidence type="ECO:0000313" key="3">
    <source>
        <dbReference type="EMBL" id="RFU17299.1"/>
    </source>
</evidence>
<organism evidence="3 4">
    <name type="scientific">Paracidobacterium acidisoli</name>
    <dbReference type="NCBI Taxonomy" id="2303751"/>
    <lineage>
        <taxon>Bacteria</taxon>
        <taxon>Pseudomonadati</taxon>
        <taxon>Acidobacteriota</taxon>
        <taxon>Terriglobia</taxon>
        <taxon>Terriglobales</taxon>
        <taxon>Acidobacteriaceae</taxon>
        <taxon>Paracidobacterium</taxon>
    </lineage>
</organism>
<proteinExistence type="inferred from homology"/>
<evidence type="ECO:0000256" key="2">
    <source>
        <dbReference type="ARBA" id="ARBA00022649"/>
    </source>
</evidence>
<comment type="similarity">
    <text evidence="1">Belongs to the RelE toxin family.</text>
</comment>
<accession>A0A372IR95</accession>
<keyword evidence="4" id="KW-1185">Reference proteome</keyword>
<dbReference type="AlphaFoldDB" id="A0A372IR95"/>
<comment type="caution">
    <text evidence="3">The sequence shown here is derived from an EMBL/GenBank/DDBJ whole genome shotgun (WGS) entry which is preliminary data.</text>
</comment>
<sequence>MPRLIWSPAALRDVARLHTFLVSKNKDAAKRAVGAIRQGVKLLAHHPEAGRIVEELPAEFREWVVEFGDGGYVALYHYDGLRVVILAVRHGREAGY</sequence>
<keyword evidence="2" id="KW-1277">Toxin-antitoxin system</keyword>
<dbReference type="Pfam" id="PF05016">
    <property type="entry name" value="ParE_toxin"/>
    <property type="match status" value="1"/>
</dbReference>
<dbReference type="InterPro" id="IPR051803">
    <property type="entry name" value="TA_system_RelE-like_toxin"/>
</dbReference>
<dbReference type="OrthoDB" id="121597at2"/>
<protein>
    <submittedName>
        <fullName evidence="3">Type II toxin-antitoxin system RelE/ParE family toxin</fullName>
    </submittedName>
</protein>
<name>A0A372IR95_9BACT</name>
<dbReference type="InterPro" id="IPR035093">
    <property type="entry name" value="RelE/ParE_toxin_dom_sf"/>
</dbReference>
<evidence type="ECO:0000256" key="1">
    <source>
        <dbReference type="ARBA" id="ARBA00006226"/>
    </source>
</evidence>
<dbReference type="EMBL" id="QVQT01000002">
    <property type="protein sequence ID" value="RFU17299.1"/>
    <property type="molecule type" value="Genomic_DNA"/>
</dbReference>
<gene>
    <name evidence="3" type="ORF">D0Y96_03795</name>
</gene>
<dbReference type="Proteomes" id="UP000264702">
    <property type="component" value="Unassembled WGS sequence"/>
</dbReference>
<dbReference type="PANTHER" id="PTHR33755">
    <property type="entry name" value="TOXIN PARE1-RELATED"/>
    <property type="match status" value="1"/>
</dbReference>
<reference evidence="3 4" key="1">
    <citation type="submission" date="2018-08" db="EMBL/GenBank/DDBJ databases">
        <title>Acidipila sp. 4G-K13, an acidobacterium isolated from forest soil.</title>
        <authorList>
            <person name="Gao Z.-H."/>
            <person name="Qiu L.-H."/>
        </authorList>
    </citation>
    <scope>NUCLEOTIDE SEQUENCE [LARGE SCALE GENOMIC DNA]</scope>
    <source>
        <strain evidence="3 4">4G-K13</strain>
    </source>
</reference>